<comment type="caution">
    <text evidence="1">The sequence shown here is derived from an EMBL/GenBank/DDBJ whole genome shotgun (WGS) entry which is preliminary data.</text>
</comment>
<dbReference type="InterPro" id="IPR038056">
    <property type="entry name" value="YjbR-like_sf"/>
</dbReference>
<reference evidence="2" key="1">
    <citation type="journal article" date="2019" name="Int. J. Syst. Evol. Microbiol.">
        <title>The Global Catalogue of Microorganisms (GCM) 10K type strain sequencing project: providing services to taxonomists for standard genome sequencing and annotation.</title>
        <authorList>
            <consortium name="The Broad Institute Genomics Platform"/>
            <consortium name="The Broad Institute Genome Sequencing Center for Infectious Disease"/>
            <person name="Wu L."/>
            <person name="Ma J."/>
        </authorList>
    </citation>
    <scope>NUCLEOTIDE SEQUENCE [LARGE SCALE GENOMIC DNA]</scope>
    <source>
        <strain evidence="2">JCM 17933</strain>
    </source>
</reference>
<sequence length="112" mass="12210">MADLDDLRRLALALPETEEGTHFRLVDFKVRGKGFAGLLPNGRAGVSVPAEQVPALVAEHAGLTELRRFDKVIGVELDLGEVEEGLLGRLVELAWRSRAPKRVVAAWEAGSR</sequence>
<dbReference type="Proteomes" id="UP001500503">
    <property type="component" value="Unassembled WGS sequence"/>
</dbReference>
<accession>A0ABP8PLA0</accession>
<dbReference type="InterPro" id="IPR058532">
    <property type="entry name" value="YjbR/MT2646/Rv2570-like"/>
</dbReference>
<protein>
    <recommendedName>
        <fullName evidence="3">MmcQ/YjbR family DNA-binding protein</fullName>
    </recommendedName>
</protein>
<dbReference type="EMBL" id="BAABHF010000013">
    <property type="protein sequence ID" value="GAA4488381.1"/>
    <property type="molecule type" value="Genomic_DNA"/>
</dbReference>
<evidence type="ECO:0000313" key="2">
    <source>
        <dbReference type="Proteomes" id="UP001500503"/>
    </source>
</evidence>
<gene>
    <name evidence="1" type="ORF">GCM10023191_017680</name>
</gene>
<dbReference type="Pfam" id="PF04237">
    <property type="entry name" value="YjbR"/>
    <property type="match status" value="1"/>
</dbReference>
<evidence type="ECO:0008006" key="3">
    <source>
        <dbReference type="Google" id="ProtNLM"/>
    </source>
</evidence>
<keyword evidence="2" id="KW-1185">Reference proteome</keyword>
<dbReference type="SUPFAM" id="SSF142906">
    <property type="entry name" value="YjbR-like"/>
    <property type="match status" value="1"/>
</dbReference>
<evidence type="ECO:0000313" key="1">
    <source>
        <dbReference type="EMBL" id="GAA4488381.1"/>
    </source>
</evidence>
<name>A0ABP8PLA0_9ACTN</name>
<organism evidence="1 2">
    <name type="scientific">Actinoallomurus oryzae</name>
    <dbReference type="NCBI Taxonomy" id="502180"/>
    <lineage>
        <taxon>Bacteria</taxon>
        <taxon>Bacillati</taxon>
        <taxon>Actinomycetota</taxon>
        <taxon>Actinomycetes</taxon>
        <taxon>Streptosporangiales</taxon>
        <taxon>Thermomonosporaceae</taxon>
        <taxon>Actinoallomurus</taxon>
    </lineage>
</organism>
<proteinExistence type="predicted"/>
<dbReference type="RefSeq" id="WP_345459832.1">
    <property type="nucleotide sequence ID" value="NZ_BAABHF010000013.1"/>
</dbReference>